<gene>
    <name evidence="13" type="ORF">A2954_02555</name>
</gene>
<evidence type="ECO:0000313" key="14">
    <source>
        <dbReference type="Proteomes" id="UP000177698"/>
    </source>
</evidence>
<evidence type="ECO:0000256" key="11">
    <source>
        <dbReference type="RuleBase" id="RU363036"/>
    </source>
</evidence>
<accession>A0A1F7IEX1</accession>
<dbReference type="Gene3D" id="3.40.50.620">
    <property type="entry name" value="HUPs"/>
    <property type="match status" value="2"/>
</dbReference>
<evidence type="ECO:0000256" key="9">
    <source>
        <dbReference type="ARBA" id="ARBA00033323"/>
    </source>
</evidence>
<name>A0A1F7IEX1_9BACT</name>
<keyword evidence="6 11" id="KW-0067">ATP-binding</keyword>
<reference evidence="13 14" key="1">
    <citation type="journal article" date="2016" name="Nat. Commun.">
        <title>Thousands of microbial genomes shed light on interconnected biogeochemical processes in an aquifer system.</title>
        <authorList>
            <person name="Anantharaman K."/>
            <person name="Brown C.T."/>
            <person name="Hug L.A."/>
            <person name="Sharon I."/>
            <person name="Castelle C.J."/>
            <person name="Probst A.J."/>
            <person name="Thomas B.C."/>
            <person name="Singh A."/>
            <person name="Wilkins M.J."/>
            <person name="Karaoz U."/>
            <person name="Brodie E.L."/>
            <person name="Williams K.H."/>
            <person name="Hubbard S.S."/>
            <person name="Banfield J.F."/>
        </authorList>
    </citation>
    <scope>NUCLEOTIDE SEQUENCE [LARGE SCALE GENOMIC DNA]</scope>
</reference>
<evidence type="ECO:0000256" key="4">
    <source>
        <dbReference type="ARBA" id="ARBA00022598"/>
    </source>
</evidence>
<dbReference type="PANTHER" id="PTHR46264:SF4">
    <property type="entry name" value="TYROSINE--TRNA LIGASE, CYTOPLASMIC"/>
    <property type="match status" value="1"/>
</dbReference>
<comment type="caution">
    <text evidence="13">The sequence shown here is derived from an EMBL/GenBank/DDBJ whole genome shotgun (WGS) entry which is preliminary data.</text>
</comment>
<comment type="similarity">
    <text evidence="2 11">Belongs to the class-I aminoacyl-tRNA synthetase family.</text>
</comment>
<dbReference type="InterPro" id="IPR023617">
    <property type="entry name" value="Tyr-tRNA-ligase_arc/euk-type"/>
</dbReference>
<dbReference type="GO" id="GO:0006437">
    <property type="term" value="P:tyrosyl-tRNA aminoacylation"/>
    <property type="evidence" value="ECO:0007669"/>
    <property type="project" value="TreeGrafter"/>
</dbReference>
<evidence type="ECO:0000313" key="13">
    <source>
        <dbReference type="EMBL" id="OGK41907.1"/>
    </source>
</evidence>
<dbReference type="Proteomes" id="UP000177698">
    <property type="component" value="Unassembled WGS sequence"/>
</dbReference>
<evidence type="ECO:0000256" key="8">
    <source>
        <dbReference type="ARBA" id="ARBA00023146"/>
    </source>
</evidence>
<evidence type="ECO:0000256" key="6">
    <source>
        <dbReference type="ARBA" id="ARBA00022840"/>
    </source>
</evidence>
<dbReference type="NCBIfam" id="NF006330">
    <property type="entry name" value="PRK08560.1"/>
    <property type="match status" value="1"/>
</dbReference>
<dbReference type="AlphaFoldDB" id="A0A1F7IEX1"/>
<keyword evidence="5 11" id="KW-0547">Nucleotide-binding</keyword>
<feature type="region of interest" description="Disordered" evidence="12">
    <location>
        <begin position="231"/>
        <end position="271"/>
    </location>
</feature>
<proteinExistence type="inferred from homology"/>
<dbReference type="EMBL" id="MGAG01000008">
    <property type="protein sequence ID" value="OGK41907.1"/>
    <property type="molecule type" value="Genomic_DNA"/>
</dbReference>
<protein>
    <recommendedName>
        <fullName evidence="3">tyrosine--tRNA ligase</fullName>
        <ecNumber evidence="3">6.1.1.1</ecNumber>
    </recommendedName>
    <alternativeName>
        <fullName evidence="9">Tyrosyl-tRNA synthetase</fullName>
    </alternativeName>
</protein>
<keyword evidence="8 11" id="KW-0030">Aminoacyl-tRNA synthetase</keyword>
<evidence type="ECO:0000256" key="10">
    <source>
        <dbReference type="ARBA" id="ARBA00048248"/>
    </source>
</evidence>
<keyword evidence="4 11" id="KW-0436">Ligase</keyword>
<evidence type="ECO:0000256" key="3">
    <source>
        <dbReference type="ARBA" id="ARBA00013160"/>
    </source>
</evidence>
<dbReference type="InterPro" id="IPR002305">
    <property type="entry name" value="aa-tRNA-synth_Ic"/>
</dbReference>
<evidence type="ECO:0000256" key="2">
    <source>
        <dbReference type="ARBA" id="ARBA00005594"/>
    </source>
</evidence>
<keyword evidence="7 11" id="KW-0648">Protein biosynthesis</keyword>
<dbReference type="GO" id="GO:0004831">
    <property type="term" value="F:tyrosine-tRNA ligase activity"/>
    <property type="evidence" value="ECO:0007669"/>
    <property type="project" value="UniProtKB-EC"/>
</dbReference>
<evidence type="ECO:0000256" key="1">
    <source>
        <dbReference type="ARBA" id="ARBA00002025"/>
    </source>
</evidence>
<organism evidence="13 14">
    <name type="scientific">Candidatus Roizmanbacteria bacterium RIFCSPLOWO2_01_FULL_37_12</name>
    <dbReference type="NCBI Taxonomy" id="1802056"/>
    <lineage>
        <taxon>Bacteria</taxon>
        <taxon>Candidatus Roizmaniibacteriota</taxon>
    </lineage>
</organism>
<dbReference type="PANTHER" id="PTHR46264">
    <property type="entry name" value="TYROSINE-TRNA LIGASE"/>
    <property type="match status" value="1"/>
</dbReference>
<dbReference type="EC" id="6.1.1.1" evidence="3"/>
<dbReference type="InterPro" id="IPR014729">
    <property type="entry name" value="Rossmann-like_a/b/a_fold"/>
</dbReference>
<feature type="compositionally biased region" description="Basic and acidic residues" evidence="12">
    <location>
        <begin position="253"/>
        <end position="264"/>
    </location>
</feature>
<dbReference type="STRING" id="1802056.A2954_02555"/>
<dbReference type="GO" id="GO:0005737">
    <property type="term" value="C:cytoplasm"/>
    <property type="evidence" value="ECO:0007669"/>
    <property type="project" value="TreeGrafter"/>
</dbReference>
<evidence type="ECO:0000256" key="12">
    <source>
        <dbReference type="SAM" id="MobiDB-lite"/>
    </source>
</evidence>
<comment type="function">
    <text evidence="1">Catalyzes the attachment of tyrosine to tRNA(Tyr) in a two-step reaction: tyrosine is first activated by ATP to form Tyr-AMP and then transferred to the acceptor end of tRNA(Tyr).</text>
</comment>
<evidence type="ECO:0000256" key="7">
    <source>
        <dbReference type="ARBA" id="ARBA00022917"/>
    </source>
</evidence>
<dbReference type="SUPFAM" id="SSF52374">
    <property type="entry name" value="Nucleotidylyl transferase"/>
    <property type="match status" value="1"/>
</dbReference>
<dbReference type="Pfam" id="PF00579">
    <property type="entry name" value="tRNA-synt_1b"/>
    <property type="match status" value="2"/>
</dbReference>
<evidence type="ECO:0000256" key="5">
    <source>
        <dbReference type="ARBA" id="ARBA00022741"/>
    </source>
</evidence>
<dbReference type="FunFam" id="3.40.50.620:FF:000085">
    <property type="entry name" value="Tyrosine--tRNA ligase 1 cytoplasmic"/>
    <property type="match status" value="1"/>
</dbReference>
<comment type="catalytic activity">
    <reaction evidence="10">
        <text>tRNA(Tyr) + L-tyrosine + ATP = L-tyrosyl-tRNA(Tyr) + AMP + diphosphate + H(+)</text>
        <dbReference type="Rhea" id="RHEA:10220"/>
        <dbReference type="Rhea" id="RHEA-COMP:9706"/>
        <dbReference type="Rhea" id="RHEA-COMP:9707"/>
        <dbReference type="ChEBI" id="CHEBI:15378"/>
        <dbReference type="ChEBI" id="CHEBI:30616"/>
        <dbReference type="ChEBI" id="CHEBI:33019"/>
        <dbReference type="ChEBI" id="CHEBI:58315"/>
        <dbReference type="ChEBI" id="CHEBI:78442"/>
        <dbReference type="ChEBI" id="CHEBI:78536"/>
        <dbReference type="ChEBI" id="CHEBI:456215"/>
        <dbReference type="EC" id="6.1.1.1"/>
    </reaction>
</comment>
<dbReference type="GO" id="GO:0005524">
    <property type="term" value="F:ATP binding"/>
    <property type="evidence" value="ECO:0007669"/>
    <property type="project" value="UniProtKB-KW"/>
</dbReference>
<dbReference type="InterPro" id="IPR050489">
    <property type="entry name" value="Tyr-tRNA_synthase"/>
</dbReference>
<sequence length="409" mass="46927">MTIEERLNLIKQVGEEIIQEDELKKLLESGEQLYAYDGFEPSGQIHIAQGIVRAININKITKAGIKFRMWVADWHAMANNKLGGDLEKIKTTGKYFIEVWKASGMDLSNVEFKWASDMVKNPDYWKLVLNIGKSNALKRFIRTAEMMGRQESLDALTGAHIIYSCMQVADIFMLGAKITQLGMDQRKINMLAREIGPLLGYWKPVVVSHHMLMGLLKSSSSTGVARDETLRPHSASSYEGHGSASSLSPRSFSEGRKEKSHERQNLSNLKIQKTIERKMSKSLPDSAIFMTDTYEDIKRKINKAYCPEGIVEENPILEYYKYILFESLDKLQLQNIVVTRPQKFGGPVILNSYENLERLFKEKQIHPLDIKSKAIELLDKLLQPVRRHFEENEYPKKLLQEVKSFQITR</sequence>
<dbReference type="PIRSF" id="PIRSF006588">
    <property type="entry name" value="TyrRS_arch_euk"/>
    <property type="match status" value="1"/>
</dbReference>